<feature type="signal peptide" evidence="1">
    <location>
        <begin position="1"/>
        <end position="21"/>
    </location>
</feature>
<evidence type="ECO:0000313" key="3">
    <source>
        <dbReference type="Proteomes" id="UP001501222"/>
    </source>
</evidence>
<keyword evidence="1" id="KW-0732">Signal</keyword>
<dbReference type="SUPFAM" id="SSF53850">
    <property type="entry name" value="Periplasmic binding protein-like II"/>
    <property type="match status" value="1"/>
</dbReference>
<dbReference type="Proteomes" id="UP001501222">
    <property type="component" value="Unassembled WGS sequence"/>
</dbReference>
<dbReference type="Gene3D" id="3.40.190.10">
    <property type="entry name" value="Periplasmic binding protein-like II"/>
    <property type="match status" value="1"/>
</dbReference>
<dbReference type="InterPro" id="IPR006059">
    <property type="entry name" value="SBP"/>
</dbReference>
<dbReference type="PANTHER" id="PTHR43649">
    <property type="entry name" value="ARABINOSE-BINDING PROTEIN-RELATED"/>
    <property type="match status" value="1"/>
</dbReference>
<evidence type="ECO:0000256" key="1">
    <source>
        <dbReference type="SAM" id="SignalP"/>
    </source>
</evidence>
<dbReference type="InterPro" id="IPR050490">
    <property type="entry name" value="Bact_solute-bd_prot1"/>
</dbReference>
<protein>
    <recommendedName>
        <fullName evidence="4">Extracellular solute-binding protein</fullName>
    </recommendedName>
</protein>
<comment type="caution">
    <text evidence="2">The sequence shown here is derived from an EMBL/GenBank/DDBJ whole genome shotgun (WGS) entry which is preliminary data.</text>
</comment>
<reference evidence="3" key="1">
    <citation type="journal article" date="2019" name="Int. J. Syst. Evol. Microbiol.">
        <title>The Global Catalogue of Microorganisms (GCM) 10K type strain sequencing project: providing services to taxonomists for standard genome sequencing and annotation.</title>
        <authorList>
            <consortium name="The Broad Institute Genomics Platform"/>
            <consortium name="The Broad Institute Genome Sequencing Center for Infectious Disease"/>
            <person name="Wu L."/>
            <person name="Ma J."/>
        </authorList>
    </citation>
    <scope>NUCLEOTIDE SEQUENCE [LARGE SCALE GENOMIC DNA]</scope>
    <source>
        <strain evidence="3">JCM 16928</strain>
    </source>
</reference>
<feature type="chain" id="PRO_5046145295" description="Extracellular solute-binding protein" evidence="1">
    <location>
        <begin position="22"/>
        <end position="450"/>
    </location>
</feature>
<gene>
    <name evidence="2" type="ORF">GCM10022235_82580</name>
</gene>
<evidence type="ECO:0000313" key="2">
    <source>
        <dbReference type="EMBL" id="GAA3598262.1"/>
    </source>
</evidence>
<sequence length="450" mass="48881">MRLRFTPMVAMALTATTLLLASSCTKDDGAAASNSAKVKVLLIGFPDQDGIDPVTGADTPGIGELKKRFNDTHSDIKLEIVNIPWGEGATGYAPKTEAMMKAGEACLYQMPGAPAYARKGQLVDLDEMIKKDPEFKNIWGSQLDAARSWGPSNPEGLWYLPANADERVIHWDSKLFKDFGVEPLSSTPTLDEIEQKAARLTGKNPVTGEQNYGYWYQGKYAVWQFLAIAHTLGASWGGVTDSGALEVNWNTPEYLKALEWFAKMSKYAPKGALASEGMPQGFLSDKNIVALIPEGEPGYFLKQMIAQPKLSDRFRTTINLKGSDGLGGVNNVQPLAMAASCPSKDAAWTVQKWLAGDPASQKYYFDAVGRLPLIEGSESLVSKVAEMPDGKAILSQPRTAEPLYPWAADQPRWALQTALEAALSGTLSPKAALEKAQKETAKWLSEQGTK</sequence>
<evidence type="ECO:0008006" key="4">
    <source>
        <dbReference type="Google" id="ProtNLM"/>
    </source>
</evidence>
<organism evidence="2 3">
    <name type="scientific">Kribbella ginsengisoli</name>
    <dbReference type="NCBI Taxonomy" id="363865"/>
    <lineage>
        <taxon>Bacteria</taxon>
        <taxon>Bacillati</taxon>
        <taxon>Actinomycetota</taxon>
        <taxon>Actinomycetes</taxon>
        <taxon>Propionibacteriales</taxon>
        <taxon>Kribbellaceae</taxon>
        <taxon>Kribbella</taxon>
    </lineage>
</organism>
<keyword evidence="3" id="KW-1185">Reference proteome</keyword>
<dbReference type="RefSeq" id="WP_344850127.1">
    <property type="nucleotide sequence ID" value="NZ_BAABAA010000022.1"/>
</dbReference>
<dbReference type="PROSITE" id="PS51257">
    <property type="entry name" value="PROKAR_LIPOPROTEIN"/>
    <property type="match status" value="1"/>
</dbReference>
<dbReference type="Pfam" id="PF01547">
    <property type="entry name" value="SBP_bac_1"/>
    <property type="match status" value="1"/>
</dbReference>
<accession>A0ABP6Z463</accession>
<proteinExistence type="predicted"/>
<name>A0ABP6Z463_9ACTN</name>
<dbReference type="EMBL" id="BAABAA010000022">
    <property type="protein sequence ID" value="GAA3598262.1"/>
    <property type="molecule type" value="Genomic_DNA"/>
</dbReference>